<dbReference type="PROSITE" id="PS51387">
    <property type="entry name" value="FAD_PCMH"/>
    <property type="match status" value="1"/>
</dbReference>
<organism evidence="7 8">
    <name type="scientific">Aspergillus avenaceus</name>
    <dbReference type="NCBI Taxonomy" id="36643"/>
    <lineage>
        <taxon>Eukaryota</taxon>
        <taxon>Fungi</taxon>
        <taxon>Dikarya</taxon>
        <taxon>Ascomycota</taxon>
        <taxon>Pezizomycotina</taxon>
        <taxon>Eurotiomycetes</taxon>
        <taxon>Eurotiomycetidae</taxon>
        <taxon>Eurotiales</taxon>
        <taxon>Aspergillaceae</taxon>
        <taxon>Aspergillus</taxon>
        <taxon>Aspergillus subgen. Circumdati</taxon>
    </lineage>
</organism>
<feature type="domain" description="FAD-binding PCMH-type" evidence="6">
    <location>
        <begin position="73"/>
        <end position="255"/>
    </location>
</feature>
<dbReference type="GO" id="GO:0071949">
    <property type="term" value="F:FAD binding"/>
    <property type="evidence" value="ECO:0007669"/>
    <property type="project" value="InterPro"/>
</dbReference>
<gene>
    <name evidence="7" type="ORF">BDV25DRAFT_137022</name>
</gene>
<sequence>MAGSDGDTSAEDLERQEQEKKFEYIEREKELTYKIRKELEGTIMIFKLKDIPVYKPGETEYERSVATANLLYRFSRPDCVVQPQSPMQVQEVVKAIKRIKTVKIPLTIKNGGHSYAGFSTARNGILLDLVQMNHTILDMNLKTITLGGGALWGHAYKELVNGRHDKWVINGGRCPTVGVSGFTLGGGLGPFTRSFGMGCDCLKEATIVTAEGDLVTVDDEHQVDSNKGKLFWALRGGGGGNFGILVEMKLKVQELQDPFGNVVAGRFTWSPLQENKFLDTMVQFYGAPWSDCMTIDSSWICDLEDKSDIPRVRFLIYYNGSKKQYDTEIESHLEESPIIGPLKQRALEEPSTRFFHETLVEQWSEETLRSFPTSKLYSIYTSFVFDFEKRKEDEDSEEAKKSRQEKIGSVTQAIHTAMKRFRGEFSGERGLLQVTWIHSGGKAKETKPSDTAFFWRGCDYHVYIMIQWKDKWLEKDMRATLEDIKKDLRRFSMREKGAFVNFPDGALPKNDYGEAYFGDNYAGLQNIKKTWDPNKFFNWAQGVRLPNEQDNDEAVSEEYFTDRIAKDEWLIGNNRPEFSHVVVELIHRIAKMNDPTVKSVIQELRER</sequence>
<dbReference type="InterPro" id="IPR016167">
    <property type="entry name" value="FAD-bd_PCMH_sub1"/>
</dbReference>
<dbReference type="InterPro" id="IPR050416">
    <property type="entry name" value="FAD-linked_Oxidoreductase"/>
</dbReference>
<evidence type="ECO:0000256" key="2">
    <source>
        <dbReference type="ARBA" id="ARBA00005466"/>
    </source>
</evidence>
<evidence type="ECO:0000313" key="7">
    <source>
        <dbReference type="EMBL" id="KAE8153268.1"/>
    </source>
</evidence>
<dbReference type="Gene3D" id="3.30.465.10">
    <property type="match status" value="1"/>
</dbReference>
<dbReference type="InterPro" id="IPR016169">
    <property type="entry name" value="FAD-bd_PCMH_sub2"/>
</dbReference>
<dbReference type="InterPro" id="IPR036318">
    <property type="entry name" value="FAD-bd_PCMH-like_sf"/>
</dbReference>
<dbReference type="GO" id="GO:0016491">
    <property type="term" value="F:oxidoreductase activity"/>
    <property type="evidence" value="ECO:0007669"/>
    <property type="project" value="UniProtKB-KW"/>
</dbReference>
<dbReference type="SUPFAM" id="SSF56176">
    <property type="entry name" value="FAD-binding/transporter-associated domain-like"/>
    <property type="match status" value="1"/>
</dbReference>
<keyword evidence="5" id="KW-0560">Oxidoreductase</keyword>
<keyword evidence="4" id="KW-0274">FAD</keyword>
<proteinExistence type="inferred from homology"/>
<dbReference type="Proteomes" id="UP000325780">
    <property type="component" value="Unassembled WGS sequence"/>
</dbReference>
<dbReference type="InterPro" id="IPR006094">
    <property type="entry name" value="Oxid_FAD_bind_N"/>
</dbReference>
<evidence type="ECO:0000256" key="3">
    <source>
        <dbReference type="ARBA" id="ARBA00022630"/>
    </source>
</evidence>
<dbReference type="PANTHER" id="PTHR42973:SF39">
    <property type="entry name" value="FAD-BINDING PCMH-TYPE DOMAIN-CONTAINING PROTEIN"/>
    <property type="match status" value="1"/>
</dbReference>
<dbReference type="PANTHER" id="PTHR42973">
    <property type="entry name" value="BINDING OXIDOREDUCTASE, PUTATIVE (AFU_ORTHOLOGUE AFUA_1G17690)-RELATED"/>
    <property type="match status" value="1"/>
</dbReference>
<dbReference type="Pfam" id="PF08031">
    <property type="entry name" value="BBE"/>
    <property type="match status" value="1"/>
</dbReference>
<dbReference type="Gene3D" id="3.40.462.20">
    <property type="match status" value="1"/>
</dbReference>
<dbReference type="AlphaFoldDB" id="A0A5N6U3V9"/>
<comment type="similarity">
    <text evidence="2">Belongs to the oxygen-dependent FAD-linked oxidoreductase family.</text>
</comment>
<evidence type="ECO:0000256" key="5">
    <source>
        <dbReference type="ARBA" id="ARBA00023002"/>
    </source>
</evidence>
<name>A0A5N6U3V9_ASPAV</name>
<reference evidence="7 8" key="1">
    <citation type="submission" date="2019-04" db="EMBL/GenBank/DDBJ databases">
        <title>Friends and foes A comparative genomics study of 23 Aspergillus species from section Flavi.</title>
        <authorList>
            <consortium name="DOE Joint Genome Institute"/>
            <person name="Kjaerbolling I."/>
            <person name="Vesth T."/>
            <person name="Frisvad J.C."/>
            <person name="Nybo J.L."/>
            <person name="Theobald S."/>
            <person name="Kildgaard S."/>
            <person name="Isbrandt T."/>
            <person name="Kuo A."/>
            <person name="Sato A."/>
            <person name="Lyhne E.K."/>
            <person name="Kogle M.E."/>
            <person name="Wiebenga A."/>
            <person name="Kun R.S."/>
            <person name="Lubbers R.J."/>
            <person name="Makela M.R."/>
            <person name="Barry K."/>
            <person name="Chovatia M."/>
            <person name="Clum A."/>
            <person name="Daum C."/>
            <person name="Haridas S."/>
            <person name="He G."/>
            <person name="LaButti K."/>
            <person name="Lipzen A."/>
            <person name="Mondo S."/>
            <person name="Riley R."/>
            <person name="Salamov A."/>
            <person name="Simmons B.A."/>
            <person name="Magnuson J.K."/>
            <person name="Henrissat B."/>
            <person name="Mortensen U.H."/>
            <person name="Larsen T.O."/>
            <person name="Devries R.P."/>
            <person name="Grigoriev I.V."/>
            <person name="Machida M."/>
            <person name="Baker S.E."/>
            <person name="Andersen M.R."/>
        </authorList>
    </citation>
    <scope>NUCLEOTIDE SEQUENCE [LARGE SCALE GENOMIC DNA]</scope>
    <source>
        <strain evidence="7 8">IBT 18842</strain>
    </source>
</reference>
<evidence type="ECO:0000313" key="8">
    <source>
        <dbReference type="Proteomes" id="UP000325780"/>
    </source>
</evidence>
<dbReference type="OrthoDB" id="407275at2759"/>
<keyword evidence="8" id="KW-1185">Reference proteome</keyword>
<keyword evidence="3" id="KW-0285">Flavoprotein</keyword>
<dbReference type="InterPro" id="IPR012951">
    <property type="entry name" value="BBE"/>
</dbReference>
<evidence type="ECO:0000256" key="1">
    <source>
        <dbReference type="ARBA" id="ARBA00001974"/>
    </source>
</evidence>
<protein>
    <recommendedName>
        <fullName evidence="6">FAD-binding PCMH-type domain-containing protein</fullName>
    </recommendedName>
</protein>
<dbReference type="Gene3D" id="3.30.43.10">
    <property type="entry name" value="Uridine Diphospho-n-acetylenolpyruvylglucosamine Reductase, domain 2"/>
    <property type="match status" value="1"/>
</dbReference>
<evidence type="ECO:0000259" key="6">
    <source>
        <dbReference type="PROSITE" id="PS51387"/>
    </source>
</evidence>
<dbReference type="InterPro" id="IPR016166">
    <property type="entry name" value="FAD-bd_PCMH"/>
</dbReference>
<evidence type="ECO:0000256" key="4">
    <source>
        <dbReference type="ARBA" id="ARBA00022827"/>
    </source>
</evidence>
<accession>A0A5N6U3V9</accession>
<comment type="cofactor">
    <cofactor evidence="1">
        <name>FAD</name>
        <dbReference type="ChEBI" id="CHEBI:57692"/>
    </cofactor>
</comment>
<dbReference type="EMBL" id="ML742041">
    <property type="protein sequence ID" value="KAE8153268.1"/>
    <property type="molecule type" value="Genomic_DNA"/>
</dbReference>
<dbReference type="Pfam" id="PF01565">
    <property type="entry name" value="FAD_binding_4"/>
    <property type="match status" value="1"/>
</dbReference>